<dbReference type="EMBL" id="MZNU01000336">
    <property type="protein sequence ID" value="OWP00040.1"/>
    <property type="molecule type" value="Genomic_DNA"/>
</dbReference>
<organism evidence="1 2">
    <name type="scientific">Diplocarpon coronariae</name>
    <dbReference type="NCBI Taxonomy" id="2795749"/>
    <lineage>
        <taxon>Eukaryota</taxon>
        <taxon>Fungi</taxon>
        <taxon>Dikarya</taxon>
        <taxon>Ascomycota</taxon>
        <taxon>Pezizomycotina</taxon>
        <taxon>Leotiomycetes</taxon>
        <taxon>Helotiales</taxon>
        <taxon>Drepanopezizaceae</taxon>
        <taxon>Diplocarpon</taxon>
    </lineage>
</organism>
<sequence length="78" mass="9110">MATPMVTDLIHVRYTGDPKLIAECLQEFFPEATYPGVTCTYEEPDEGEKWKVTVPKYLTDDQKTEIQRRFREAYYGAQ</sequence>
<comment type="caution">
    <text evidence="1">The sequence shown here is derived from an EMBL/GenBank/DDBJ whole genome shotgun (WGS) entry which is preliminary data.</text>
</comment>
<evidence type="ECO:0000313" key="2">
    <source>
        <dbReference type="Proteomes" id="UP000242519"/>
    </source>
</evidence>
<name>A0A218YXF8_9HELO</name>
<evidence type="ECO:0000313" key="1">
    <source>
        <dbReference type="EMBL" id="OWP00040.1"/>
    </source>
</evidence>
<dbReference type="AlphaFoldDB" id="A0A218YXF8"/>
<proteinExistence type="predicted"/>
<reference evidence="1 2" key="1">
    <citation type="submission" date="2017-04" db="EMBL/GenBank/DDBJ databases">
        <title>Draft genome sequence of Marssonina coronaria NL1: causal agent of apple blotch.</title>
        <authorList>
            <person name="Cheng Q."/>
        </authorList>
    </citation>
    <scope>NUCLEOTIDE SEQUENCE [LARGE SCALE GENOMIC DNA]</scope>
    <source>
        <strain evidence="1 2">NL1</strain>
    </source>
</reference>
<gene>
    <name evidence="1" type="ORF">B2J93_8611</name>
</gene>
<accession>A0A218YXF8</accession>
<protein>
    <submittedName>
        <fullName evidence="1">Uncharacterized protein</fullName>
    </submittedName>
</protein>
<dbReference type="OrthoDB" id="3783539at2759"/>
<dbReference type="Proteomes" id="UP000242519">
    <property type="component" value="Unassembled WGS sequence"/>
</dbReference>
<keyword evidence="2" id="KW-1185">Reference proteome</keyword>
<dbReference type="InParanoid" id="A0A218YXF8"/>